<feature type="region of interest" description="Disordered" evidence="1">
    <location>
        <begin position="1"/>
        <end position="28"/>
    </location>
</feature>
<dbReference type="Proteomes" id="UP000027135">
    <property type="component" value="Unassembled WGS sequence"/>
</dbReference>
<sequence length="139" mass="15367">MMSSPTHRSDTNIRRYGKGTRPSKKSVPMFSDYYEEKDDSEVNLGHRSVSLTALHPGQVSGAPLEPRMAQLETLEAKMASIEVSLSTTPRRKKNGSVGALPTGVVGVPPIHRPITTKDIAKELETLRNAVRDKENMIQR</sequence>
<evidence type="ECO:0000313" key="3">
    <source>
        <dbReference type="Proteomes" id="UP000027135"/>
    </source>
</evidence>
<keyword evidence="3" id="KW-1185">Reference proteome</keyword>
<name>A0A067R147_ZOONE</name>
<dbReference type="AlphaFoldDB" id="A0A067R147"/>
<gene>
    <name evidence="2" type="ORF">L798_14517</name>
</gene>
<accession>A0A067R147</accession>
<dbReference type="EMBL" id="KK853109">
    <property type="protein sequence ID" value="KDR11252.1"/>
    <property type="molecule type" value="Genomic_DNA"/>
</dbReference>
<organism evidence="2 3">
    <name type="scientific">Zootermopsis nevadensis</name>
    <name type="common">Dampwood termite</name>
    <dbReference type="NCBI Taxonomy" id="136037"/>
    <lineage>
        <taxon>Eukaryota</taxon>
        <taxon>Metazoa</taxon>
        <taxon>Ecdysozoa</taxon>
        <taxon>Arthropoda</taxon>
        <taxon>Hexapoda</taxon>
        <taxon>Insecta</taxon>
        <taxon>Pterygota</taxon>
        <taxon>Neoptera</taxon>
        <taxon>Polyneoptera</taxon>
        <taxon>Dictyoptera</taxon>
        <taxon>Blattodea</taxon>
        <taxon>Blattoidea</taxon>
        <taxon>Termitoidae</taxon>
        <taxon>Termopsidae</taxon>
        <taxon>Zootermopsis</taxon>
    </lineage>
</organism>
<evidence type="ECO:0000256" key="1">
    <source>
        <dbReference type="SAM" id="MobiDB-lite"/>
    </source>
</evidence>
<dbReference type="InParanoid" id="A0A067R147"/>
<reference evidence="2 3" key="1">
    <citation type="journal article" date="2014" name="Nat. Commun.">
        <title>Molecular traces of alternative social organization in a termite genome.</title>
        <authorList>
            <person name="Terrapon N."/>
            <person name="Li C."/>
            <person name="Robertson H.M."/>
            <person name="Ji L."/>
            <person name="Meng X."/>
            <person name="Booth W."/>
            <person name="Chen Z."/>
            <person name="Childers C.P."/>
            <person name="Glastad K.M."/>
            <person name="Gokhale K."/>
            <person name="Gowin J."/>
            <person name="Gronenberg W."/>
            <person name="Hermansen R.A."/>
            <person name="Hu H."/>
            <person name="Hunt B.G."/>
            <person name="Huylmans A.K."/>
            <person name="Khalil S.M."/>
            <person name="Mitchell R.D."/>
            <person name="Munoz-Torres M.C."/>
            <person name="Mustard J.A."/>
            <person name="Pan H."/>
            <person name="Reese J.T."/>
            <person name="Scharf M.E."/>
            <person name="Sun F."/>
            <person name="Vogel H."/>
            <person name="Xiao J."/>
            <person name="Yang W."/>
            <person name="Yang Z."/>
            <person name="Yang Z."/>
            <person name="Zhou J."/>
            <person name="Zhu J."/>
            <person name="Brent C.S."/>
            <person name="Elsik C.G."/>
            <person name="Goodisman M.A."/>
            <person name="Liberles D.A."/>
            <person name="Roe R.M."/>
            <person name="Vargo E.L."/>
            <person name="Vilcinskas A."/>
            <person name="Wang J."/>
            <person name="Bornberg-Bauer E."/>
            <person name="Korb J."/>
            <person name="Zhang G."/>
            <person name="Liebig J."/>
        </authorList>
    </citation>
    <scope>NUCLEOTIDE SEQUENCE [LARGE SCALE GENOMIC DNA]</scope>
    <source>
        <tissue evidence="2">Whole organism</tissue>
    </source>
</reference>
<proteinExistence type="predicted"/>
<dbReference type="STRING" id="136037.A0A067R147"/>
<evidence type="ECO:0000313" key="2">
    <source>
        <dbReference type="EMBL" id="KDR11252.1"/>
    </source>
</evidence>
<protein>
    <submittedName>
        <fullName evidence="2">Uncharacterized protein</fullName>
    </submittedName>
</protein>
<feature type="compositionally biased region" description="Basic residues" evidence="1">
    <location>
        <begin position="15"/>
        <end position="24"/>
    </location>
</feature>